<proteinExistence type="predicted"/>
<accession>A0A2N9FK48</accession>
<organism evidence="2">
    <name type="scientific">Fagus sylvatica</name>
    <name type="common">Beechnut</name>
    <dbReference type="NCBI Taxonomy" id="28930"/>
    <lineage>
        <taxon>Eukaryota</taxon>
        <taxon>Viridiplantae</taxon>
        <taxon>Streptophyta</taxon>
        <taxon>Embryophyta</taxon>
        <taxon>Tracheophyta</taxon>
        <taxon>Spermatophyta</taxon>
        <taxon>Magnoliopsida</taxon>
        <taxon>eudicotyledons</taxon>
        <taxon>Gunneridae</taxon>
        <taxon>Pentapetalae</taxon>
        <taxon>rosids</taxon>
        <taxon>fabids</taxon>
        <taxon>Fagales</taxon>
        <taxon>Fagaceae</taxon>
        <taxon>Fagus</taxon>
    </lineage>
</organism>
<dbReference type="EMBL" id="OIVN01000928">
    <property type="protein sequence ID" value="SPC87548.1"/>
    <property type="molecule type" value="Genomic_DNA"/>
</dbReference>
<dbReference type="AlphaFoldDB" id="A0A2N9FK48"/>
<sequence length="229" mass="26132">MAEETSKLRGLEVRVAALEAKFNFLLQFAHKNIKRDREEERKRVTTGERQKEIYLALSLAKVTQTLPTPRRPAFHIPRPSRTKPQQFQPLPIPVPQLFALLVKKKMITTVGPRTRIGPQPKDYNKDLTCEYHRGEVGHTMGNCKLLRHRIQDLLDQGVLKFRVEGIVNAIGAEKSDEVNITSTKIPWEPLFHELRRQGLLAMPKTTKESAGAGTCKYHPEAQDHDLQSC</sequence>
<reference evidence="2" key="1">
    <citation type="submission" date="2018-02" db="EMBL/GenBank/DDBJ databases">
        <authorList>
            <person name="Cohen D.B."/>
            <person name="Kent A.D."/>
        </authorList>
    </citation>
    <scope>NUCLEOTIDE SEQUENCE</scope>
</reference>
<feature type="compositionally biased region" description="Basic and acidic residues" evidence="1">
    <location>
        <begin position="217"/>
        <end position="229"/>
    </location>
</feature>
<evidence type="ECO:0000256" key="1">
    <source>
        <dbReference type="SAM" id="MobiDB-lite"/>
    </source>
</evidence>
<evidence type="ECO:0000313" key="2">
    <source>
        <dbReference type="EMBL" id="SPC87548.1"/>
    </source>
</evidence>
<feature type="region of interest" description="Disordered" evidence="1">
    <location>
        <begin position="209"/>
        <end position="229"/>
    </location>
</feature>
<dbReference type="PANTHER" id="PTHR32108">
    <property type="entry name" value="DNA-DIRECTED RNA POLYMERASE SUBUNIT ALPHA"/>
    <property type="match status" value="1"/>
</dbReference>
<name>A0A2N9FK48_FAGSY</name>
<feature type="region of interest" description="Disordered" evidence="1">
    <location>
        <begin position="69"/>
        <end position="88"/>
    </location>
</feature>
<gene>
    <name evidence="2" type="ORF">FSB_LOCUS15430</name>
</gene>
<protein>
    <submittedName>
        <fullName evidence="2">Uncharacterized protein</fullName>
    </submittedName>
</protein>
<dbReference type="PANTHER" id="PTHR32108:SF9">
    <property type="entry name" value="REVERSE TRANSCRIPTASE RNASE H-LIKE DOMAIN-CONTAINING PROTEIN"/>
    <property type="match status" value="1"/>
</dbReference>